<dbReference type="GO" id="GO:0004497">
    <property type="term" value="F:monooxygenase activity"/>
    <property type="evidence" value="ECO:0007669"/>
    <property type="project" value="UniProtKB-KW"/>
</dbReference>
<keyword evidence="5 9" id="KW-0560">Oxidoreductase</keyword>
<feature type="binding site" description="axial binding residue" evidence="8">
    <location>
        <position position="492"/>
    </location>
    <ligand>
        <name>heme</name>
        <dbReference type="ChEBI" id="CHEBI:30413"/>
    </ligand>
    <ligandPart>
        <name>Fe</name>
        <dbReference type="ChEBI" id="CHEBI:18248"/>
    </ligandPart>
</feature>
<comment type="similarity">
    <text evidence="2 9">Belongs to the cytochrome P450 family.</text>
</comment>
<dbReference type="FunFam" id="1.10.630.10:FF:000006">
    <property type="entry name" value="Cytochrome P450 302a1, mitochondrial"/>
    <property type="match status" value="1"/>
</dbReference>
<keyword evidence="3 8" id="KW-0349">Heme</keyword>
<dbReference type="Pfam" id="PF00067">
    <property type="entry name" value="p450"/>
    <property type="match status" value="1"/>
</dbReference>
<evidence type="ECO:0000256" key="3">
    <source>
        <dbReference type="ARBA" id="ARBA00022617"/>
    </source>
</evidence>
<dbReference type="PROSITE" id="PS00086">
    <property type="entry name" value="CYTOCHROME_P450"/>
    <property type="match status" value="1"/>
</dbReference>
<accession>A0A6J2XBG8</accession>
<dbReference type="InParanoid" id="A0A6J2XBG8"/>
<reference evidence="11" key="1">
    <citation type="submission" date="2025-08" db="UniProtKB">
        <authorList>
            <consortium name="RefSeq"/>
        </authorList>
    </citation>
    <scope>IDENTIFICATION</scope>
    <source>
        <tissue evidence="11">Gonads</tissue>
    </source>
</reference>
<evidence type="ECO:0000256" key="2">
    <source>
        <dbReference type="ARBA" id="ARBA00010617"/>
    </source>
</evidence>
<sequence length="545" mass="62534">MILSKSRSLIILTRFVSTESAKNASAESIAVDPKDSYYKKIGYGVSKENEGKPEGWDEAKPFEEIPGPKPIPILGNAWRFFPLVGDMHNIQIIDLHTKFREQYGDIAYFSGIHGKRPMVFCYNPDDIEKVLRNEGPWPIRYGMTAFVHYRKNVRKDVFQDVGGVLTSQGEEWFNIRSIVNKILMQPRTAEMYVGSMDTIARDLIDNIRHFSKASTDNLMPEDFQNELYKWALESIGVISYNKRFGALKRDLSKDSDEQKYISSVVEMFELFFKLEVLPSLWPYISTKTWRRAVELLDFLTDVNQRSIEECIRAADPNPNIPDHERSVLERLLKKDRKVAVAMTTDIVIAGVDTTGRTMAAALYFLAKNPDKQKRFREELKKHLPSKESAVTKEMLKDSPYLKAVIKETTRLAPIAPGNMRTTIKDLVLSGYRIPKGTDVVSANILLSHDEKYYVKPKEFIPERWLRTTQENYSYKNVHPFVTLPFGFGPRSCIGKRLANLELEVGLSKIIRNFELSWPHPDAKFGAKLLYGIEDPLRYKVVEAAD</sequence>
<dbReference type="InterPro" id="IPR002401">
    <property type="entry name" value="Cyt_P450_E_grp-I"/>
</dbReference>
<comment type="cofactor">
    <cofactor evidence="1 8">
        <name>heme</name>
        <dbReference type="ChEBI" id="CHEBI:30413"/>
    </cofactor>
</comment>
<evidence type="ECO:0000256" key="8">
    <source>
        <dbReference type="PIRSR" id="PIRSR602401-1"/>
    </source>
</evidence>
<keyword evidence="4 8" id="KW-0479">Metal-binding</keyword>
<dbReference type="CDD" id="cd11054">
    <property type="entry name" value="CYP24A1-like"/>
    <property type="match status" value="1"/>
</dbReference>
<dbReference type="OrthoDB" id="3945418at2759"/>
<dbReference type="GO" id="GO:0020037">
    <property type="term" value="F:heme binding"/>
    <property type="evidence" value="ECO:0007669"/>
    <property type="project" value="InterPro"/>
</dbReference>
<organism evidence="10 11">
    <name type="scientific">Sitophilus oryzae</name>
    <name type="common">Rice weevil</name>
    <name type="synonym">Curculio oryzae</name>
    <dbReference type="NCBI Taxonomy" id="7048"/>
    <lineage>
        <taxon>Eukaryota</taxon>
        <taxon>Metazoa</taxon>
        <taxon>Ecdysozoa</taxon>
        <taxon>Arthropoda</taxon>
        <taxon>Hexapoda</taxon>
        <taxon>Insecta</taxon>
        <taxon>Pterygota</taxon>
        <taxon>Neoptera</taxon>
        <taxon>Endopterygota</taxon>
        <taxon>Coleoptera</taxon>
        <taxon>Polyphaga</taxon>
        <taxon>Cucujiformia</taxon>
        <taxon>Curculionidae</taxon>
        <taxon>Dryophthorinae</taxon>
        <taxon>Sitophilus</taxon>
    </lineage>
</organism>
<dbReference type="InterPro" id="IPR017972">
    <property type="entry name" value="Cyt_P450_CS"/>
</dbReference>
<dbReference type="InterPro" id="IPR001128">
    <property type="entry name" value="Cyt_P450"/>
</dbReference>
<evidence type="ECO:0000313" key="11">
    <source>
        <dbReference type="RefSeq" id="XP_030748164.1"/>
    </source>
</evidence>
<dbReference type="GO" id="GO:0016705">
    <property type="term" value="F:oxidoreductase activity, acting on paired donors, with incorporation or reduction of molecular oxygen"/>
    <property type="evidence" value="ECO:0007669"/>
    <property type="project" value="InterPro"/>
</dbReference>
<dbReference type="FunCoup" id="A0A6J2XBG8">
    <property type="interactions" value="20"/>
</dbReference>
<evidence type="ECO:0000256" key="6">
    <source>
        <dbReference type="ARBA" id="ARBA00023004"/>
    </source>
</evidence>
<dbReference type="PRINTS" id="PR00463">
    <property type="entry name" value="EP450I"/>
</dbReference>
<dbReference type="InterPro" id="IPR036396">
    <property type="entry name" value="Cyt_P450_sf"/>
</dbReference>
<gene>
    <name evidence="11" type="primary">LOC115876503</name>
</gene>
<protein>
    <submittedName>
        <fullName evidence="11">Cytochrome P450 CYP12A2-like</fullName>
    </submittedName>
</protein>
<dbReference type="PANTHER" id="PTHR24279">
    <property type="entry name" value="CYTOCHROME P450"/>
    <property type="match status" value="1"/>
</dbReference>
<name>A0A6J2XBG8_SITOR</name>
<dbReference type="GeneID" id="115876503"/>
<dbReference type="GO" id="GO:0005506">
    <property type="term" value="F:iron ion binding"/>
    <property type="evidence" value="ECO:0007669"/>
    <property type="project" value="InterPro"/>
</dbReference>
<dbReference type="RefSeq" id="XP_030748164.1">
    <property type="nucleotide sequence ID" value="XM_030892304.1"/>
</dbReference>
<dbReference type="Gene3D" id="1.10.630.10">
    <property type="entry name" value="Cytochrome P450"/>
    <property type="match status" value="1"/>
</dbReference>
<evidence type="ECO:0000256" key="1">
    <source>
        <dbReference type="ARBA" id="ARBA00001971"/>
    </source>
</evidence>
<dbReference type="KEGG" id="soy:115876503"/>
<evidence type="ECO:0000256" key="5">
    <source>
        <dbReference type="ARBA" id="ARBA00023002"/>
    </source>
</evidence>
<evidence type="ECO:0000256" key="9">
    <source>
        <dbReference type="RuleBase" id="RU000461"/>
    </source>
</evidence>
<dbReference type="AlphaFoldDB" id="A0A6J2XBG8"/>
<proteinExistence type="inferred from homology"/>
<dbReference type="SUPFAM" id="SSF48264">
    <property type="entry name" value="Cytochrome P450"/>
    <property type="match status" value="1"/>
</dbReference>
<keyword evidence="6 8" id="KW-0408">Iron</keyword>
<evidence type="ECO:0000256" key="4">
    <source>
        <dbReference type="ARBA" id="ARBA00022723"/>
    </source>
</evidence>
<keyword evidence="7 9" id="KW-0503">Monooxygenase</keyword>
<evidence type="ECO:0000256" key="7">
    <source>
        <dbReference type="ARBA" id="ARBA00023033"/>
    </source>
</evidence>
<keyword evidence="10" id="KW-1185">Reference proteome</keyword>
<dbReference type="PANTHER" id="PTHR24279:SF120">
    <property type="entry name" value="CYTOCHROME P450"/>
    <property type="match status" value="1"/>
</dbReference>
<evidence type="ECO:0000313" key="10">
    <source>
        <dbReference type="Proteomes" id="UP000504635"/>
    </source>
</evidence>
<dbReference type="Proteomes" id="UP000504635">
    <property type="component" value="Unplaced"/>
</dbReference>
<dbReference type="PRINTS" id="PR00385">
    <property type="entry name" value="P450"/>
</dbReference>
<dbReference type="InterPro" id="IPR050479">
    <property type="entry name" value="CYP11_CYP27_families"/>
</dbReference>